<evidence type="ECO:0000259" key="8">
    <source>
        <dbReference type="Pfam" id="PF13231"/>
    </source>
</evidence>
<keyword evidence="2" id="KW-1003">Cell membrane</keyword>
<evidence type="ECO:0000313" key="10">
    <source>
        <dbReference type="Proteomes" id="UP000036202"/>
    </source>
</evidence>
<dbReference type="GO" id="GO:0005886">
    <property type="term" value="C:plasma membrane"/>
    <property type="evidence" value="ECO:0007669"/>
    <property type="project" value="UniProtKB-SubCell"/>
</dbReference>
<keyword evidence="5" id="KW-0812">Transmembrane</keyword>
<protein>
    <recommendedName>
        <fullName evidence="8">Glycosyltransferase RgtA/B/C/D-like domain-containing protein</fullName>
    </recommendedName>
</protein>
<dbReference type="PATRIC" id="fig|135735.6.peg.4881"/>
<evidence type="ECO:0000256" key="1">
    <source>
        <dbReference type="ARBA" id="ARBA00004651"/>
    </source>
</evidence>
<keyword evidence="6" id="KW-1133">Transmembrane helix</keyword>
<reference evidence="10" key="2">
    <citation type="submission" date="2015-06" db="EMBL/GenBank/DDBJ databases">
        <title>Genome Sequence of Bacillus endophyticus and Analysis of its Companion Mechanism in the Ketogulonigenium vulgare-Bacillus strain Consortium.</title>
        <authorList>
            <person name="Jia N."/>
            <person name="Du J."/>
            <person name="Ding M.-Z."/>
            <person name="Gao F."/>
            <person name="Yuan Y.-J."/>
        </authorList>
    </citation>
    <scope>NUCLEOTIDE SEQUENCE [LARGE SCALE GENOMIC DNA]</scope>
    <source>
        <strain evidence="10">Hbe603</strain>
    </source>
</reference>
<reference evidence="9 10" key="1">
    <citation type="journal article" date="2015" name="PLoS ONE">
        <title>Genome Sequence of Bacillus endophyticus and Analysis of Its Companion Mechanism in the Ketogulonigenium vulgare-Bacillus Strain Consortium.</title>
        <authorList>
            <person name="Jia N."/>
            <person name="Du J."/>
            <person name="Ding M.Z."/>
            <person name="Gao F."/>
            <person name="Yuan Y.J."/>
        </authorList>
    </citation>
    <scope>NUCLEOTIDE SEQUENCE [LARGE SCALE GENOMIC DNA]</scope>
    <source>
        <strain evidence="9 10">Hbe603</strain>
    </source>
</reference>
<dbReference type="Proteomes" id="UP000036202">
    <property type="component" value="Chromosome"/>
</dbReference>
<feature type="domain" description="Glycosyltransferase RgtA/B/C/D-like" evidence="8">
    <location>
        <begin position="148"/>
        <end position="291"/>
    </location>
</feature>
<name>A0A0H4KNU7_9BACI</name>
<keyword evidence="7" id="KW-0472">Membrane</keyword>
<evidence type="ECO:0000256" key="6">
    <source>
        <dbReference type="ARBA" id="ARBA00022989"/>
    </source>
</evidence>
<evidence type="ECO:0000256" key="7">
    <source>
        <dbReference type="ARBA" id="ARBA00023136"/>
    </source>
</evidence>
<evidence type="ECO:0000313" key="9">
    <source>
        <dbReference type="EMBL" id="AKO95205.2"/>
    </source>
</evidence>
<evidence type="ECO:0000256" key="2">
    <source>
        <dbReference type="ARBA" id="ARBA00022475"/>
    </source>
</evidence>
<dbReference type="Pfam" id="PF13231">
    <property type="entry name" value="PMT_2"/>
    <property type="match status" value="1"/>
</dbReference>
<accession>A0A231S7E1</accession>
<dbReference type="AlphaFoldDB" id="A0A0H4KNU7"/>
<dbReference type="InterPro" id="IPR050297">
    <property type="entry name" value="LipidA_mod_glycosyltrf_83"/>
</dbReference>
<keyword evidence="3" id="KW-0328">Glycosyltransferase</keyword>
<dbReference type="GO" id="GO:0010041">
    <property type="term" value="P:response to iron(III) ion"/>
    <property type="evidence" value="ECO:0007669"/>
    <property type="project" value="TreeGrafter"/>
</dbReference>
<keyword evidence="4" id="KW-0808">Transferase</keyword>
<dbReference type="GO" id="GO:0009103">
    <property type="term" value="P:lipopolysaccharide biosynthetic process"/>
    <property type="evidence" value="ECO:0007669"/>
    <property type="project" value="UniProtKB-ARBA"/>
</dbReference>
<organism evidence="9 10">
    <name type="scientific">Priestia filamentosa</name>
    <dbReference type="NCBI Taxonomy" id="1402861"/>
    <lineage>
        <taxon>Bacteria</taxon>
        <taxon>Bacillati</taxon>
        <taxon>Bacillota</taxon>
        <taxon>Bacilli</taxon>
        <taxon>Bacillales</taxon>
        <taxon>Bacillaceae</taxon>
        <taxon>Priestia</taxon>
    </lineage>
</organism>
<dbReference type="InterPro" id="IPR038731">
    <property type="entry name" value="RgtA/B/C-like"/>
</dbReference>
<gene>
    <name evidence="9" type="ORF">BEH_23215</name>
</gene>
<evidence type="ECO:0000256" key="5">
    <source>
        <dbReference type="ARBA" id="ARBA00022692"/>
    </source>
</evidence>
<evidence type="ECO:0000256" key="3">
    <source>
        <dbReference type="ARBA" id="ARBA00022676"/>
    </source>
</evidence>
<keyword evidence="10" id="KW-1185">Reference proteome</keyword>
<evidence type="ECO:0000256" key="4">
    <source>
        <dbReference type="ARBA" id="ARBA00022679"/>
    </source>
</evidence>
<proteinExistence type="predicted"/>
<dbReference type="OrthoDB" id="2787520at2"/>
<dbReference type="KEGG" id="beo:BEH_23215"/>
<comment type="subcellular location">
    <subcellularLocation>
        <location evidence="1">Cell membrane</location>
        <topology evidence="1">Multi-pass membrane protein</topology>
    </subcellularLocation>
</comment>
<accession>A0A0H4KNU7</accession>
<dbReference type="PANTHER" id="PTHR33908">
    <property type="entry name" value="MANNOSYLTRANSFERASE YKCB-RELATED"/>
    <property type="match status" value="1"/>
</dbReference>
<sequence length="497" mass="58082">MKVKATLINELNKGLYKLLIIMTLSFLGLMFYFSWRTEQQYIEERLGFSNLGAFFLVLFLLIILGALLFSLSYYIRKLKSHTFLFLLICVSFSVRLVWILTINTPPATDFRAMYDGAVGIFYRDWAPIQREYFYSWPYQLGFTVYESFLLSLFGEGTFSIKFFNVLYGVGTVFFTYKTSSLLFNELAGRIAGIFYAFYIPAIVMTSVLTNQYIAIFFFYWAFYLLIKNGINHKWNWIFIGALLAIGDIMRPLGAFILLAVSCYVFLAFLKKGRIHKERVVKKFIGIFVVFYFVHYLISASFIAWGITEYPLSNRNPLWKFVLGFNHETEGQYSVEDAEYVARYSLGTERNEVEKELIKERLEDKSEVAVLLWKKFNNMWGIRDESIFWSMGHQKESAQVIHKVLYASERMMFLLLLFGGIAYLLFSFRTEMDKRKAFFLILILGYVLVHLLVEVQTKYRFFINPALAIIASLGFVTLFYHTKFLSGGRGRIRSNLKL</sequence>
<dbReference type="EMBL" id="CP011974">
    <property type="protein sequence ID" value="AKO95205.2"/>
    <property type="molecule type" value="Genomic_DNA"/>
</dbReference>
<dbReference type="PANTHER" id="PTHR33908:SF3">
    <property type="entry name" value="UNDECAPRENYL PHOSPHATE-ALPHA-4-AMINO-4-DEOXY-L-ARABINOSE ARABINOSYL TRANSFERASE"/>
    <property type="match status" value="1"/>
</dbReference>
<dbReference type="GO" id="GO:0016763">
    <property type="term" value="F:pentosyltransferase activity"/>
    <property type="evidence" value="ECO:0007669"/>
    <property type="project" value="TreeGrafter"/>
</dbReference>